<protein>
    <submittedName>
        <fullName evidence="2">Rep protein</fullName>
    </submittedName>
</protein>
<dbReference type="GeneID" id="83457127"/>
<keyword evidence="3" id="KW-1185">Reference proteome</keyword>
<evidence type="ECO:0000259" key="1">
    <source>
        <dbReference type="Pfam" id="PF23343"/>
    </source>
</evidence>
<evidence type="ECO:0000313" key="3">
    <source>
        <dbReference type="Proteomes" id="UP000831692"/>
    </source>
</evidence>
<name>A0ABN6NMX4_9ENTE</name>
<dbReference type="Pfam" id="PF23343">
    <property type="entry name" value="REP_ORF2-G2P"/>
    <property type="match status" value="1"/>
</dbReference>
<proteinExistence type="predicted"/>
<sequence length="288" mass="34989">MKAYNQKIIETPTYIEIYDYEAFITPKRKTIEHKMNQERKRQLAWLYDEEQTIIEKRKTYDELSAQGQYDSLKRKQSYYKNMRFEIARLVDTNFDNQTKFLTLTFKENIQDIPYANNEFKKFIKRLNYEIYHTKKAKLKYLATWEKQKRGAIHYHILLFSFPFVSIDHLTTIWGFGFVKINKIDVDSIENRGRYISKYFDKNLELKEHKQKAFFKSRNLKLPIVTKKIVSEPYNVSSQNILYSNKYLVRRPIFFHTLNDFGLSEKMMDFQESTVRYIKIKKTKKKEET</sequence>
<dbReference type="Proteomes" id="UP000831692">
    <property type="component" value="Chromosome"/>
</dbReference>
<feature type="domain" description="Replication-associated protein ORF2/G2P" evidence="1">
    <location>
        <begin position="99"/>
        <end position="202"/>
    </location>
</feature>
<dbReference type="InterPro" id="IPR056906">
    <property type="entry name" value="ORF2/G2P_dom"/>
</dbReference>
<gene>
    <name evidence="2" type="ORF">ENLAB_11460</name>
</gene>
<reference evidence="2 3" key="1">
    <citation type="submission" date="2022-03" db="EMBL/GenBank/DDBJ databases">
        <title>Complete genome sequence of Enterococcus innesii DB-1.</title>
        <authorList>
            <person name="Fukuda D."/>
            <person name="Nolasco-Hipolito C."/>
        </authorList>
    </citation>
    <scope>NUCLEOTIDE SEQUENCE [LARGE SCALE GENOMIC DNA]</scope>
    <source>
        <strain evidence="2 3">DB-1</strain>
    </source>
</reference>
<dbReference type="EMBL" id="AP025635">
    <property type="protein sequence ID" value="BDG67582.1"/>
    <property type="molecule type" value="Genomic_DNA"/>
</dbReference>
<evidence type="ECO:0000313" key="2">
    <source>
        <dbReference type="EMBL" id="BDG67582.1"/>
    </source>
</evidence>
<dbReference type="RefSeq" id="WP_244353036.1">
    <property type="nucleotide sequence ID" value="NZ_AP025635.1"/>
</dbReference>
<organism evidence="2 3">
    <name type="scientific">Enterococcus innesii</name>
    <dbReference type="NCBI Taxonomy" id="2839759"/>
    <lineage>
        <taxon>Bacteria</taxon>
        <taxon>Bacillati</taxon>
        <taxon>Bacillota</taxon>
        <taxon>Bacilli</taxon>
        <taxon>Lactobacillales</taxon>
        <taxon>Enterococcaceae</taxon>
        <taxon>Enterococcus</taxon>
    </lineage>
</organism>
<accession>A0ABN6NMX4</accession>